<dbReference type="GO" id="GO:0006355">
    <property type="term" value="P:regulation of DNA-templated transcription"/>
    <property type="evidence" value="ECO:0007669"/>
    <property type="project" value="InterPro"/>
</dbReference>
<dbReference type="AlphaFoldDB" id="A0A0S2SJE5"/>
<dbReference type="InterPro" id="IPR036693">
    <property type="entry name" value="TF_LuxR_autoind-bd_dom_sf"/>
</dbReference>
<evidence type="ECO:0000313" key="7">
    <source>
        <dbReference type="Proteomes" id="UP000058114"/>
    </source>
</evidence>
<dbReference type="Pfam" id="PF03472">
    <property type="entry name" value="Autoind_bind"/>
    <property type="match status" value="1"/>
</dbReference>
<dbReference type="EMBL" id="JAIRBT010000001">
    <property type="protein sequence ID" value="MBZ6064637.1"/>
    <property type="molecule type" value="Genomic_DNA"/>
</dbReference>
<dbReference type="InterPro" id="IPR005143">
    <property type="entry name" value="TF_LuxR_autoind-bd_dom"/>
</dbReference>
<dbReference type="InterPro" id="IPR016032">
    <property type="entry name" value="Sig_transdc_resp-reg_C-effctor"/>
</dbReference>
<dbReference type="PRINTS" id="PR00038">
    <property type="entry name" value="HTHLUXR"/>
</dbReference>
<dbReference type="CDD" id="cd06170">
    <property type="entry name" value="LuxR_C_like"/>
    <property type="match status" value="1"/>
</dbReference>
<keyword evidence="8" id="KW-1185">Reference proteome</keyword>
<reference evidence="5 7" key="2">
    <citation type="journal article" date="2016" name="Genome Announc.">
        <title>Complete Genome Sequence of the Highly Virulent Aeromonas schubertii Strain WL1483, Isolated from Diseased Snakehead Fish (Channa argus) in China.</title>
        <authorList>
            <person name="Liu L."/>
            <person name="Li N."/>
            <person name="Zhang D."/>
            <person name="Fu X."/>
            <person name="Shi C."/>
            <person name="Lin Q."/>
            <person name="Hao G."/>
        </authorList>
    </citation>
    <scope>NUCLEOTIDE SEQUENCE [LARGE SCALE GENOMIC DNA]</scope>
    <source>
        <strain evidence="5 7">WL1483</strain>
    </source>
</reference>
<dbReference type="SUPFAM" id="SSF46894">
    <property type="entry name" value="C-terminal effector domain of the bipartite response regulators"/>
    <property type="match status" value="1"/>
</dbReference>
<evidence type="ECO:0000256" key="3">
    <source>
        <dbReference type="ARBA" id="ARBA00023163"/>
    </source>
</evidence>
<dbReference type="STRING" id="652.WL1483_2405"/>
<feature type="domain" description="HTH luxR-type" evidence="4">
    <location>
        <begin position="173"/>
        <end position="238"/>
    </location>
</feature>
<protein>
    <submittedName>
        <fullName evidence="6">LuxR family transcriptional regulator</fullName>
    </submittedName>
    <submittedName>
        <fullName evidence="5">LuxR-like protein</fullName>
    </submittedName>
</protein>
<dbReference type="SMART" id="SM00421">
    <property type="entry name" value="HTH_LUXR"/>
    <property type="match status" value="1"/>
</dbReference>
<sequence>MRQDVQLAFLEQFTQVTSADALSALIGRLAREIGFDYFRFAVILPMSMQRPKVVLFNQCPESWIRAYTENHMLARDPIIELARTQNLPIFWNRLDERASFLQQGSLDVMRLAADFGLRNGISFPLHGANGENGILSFISKESASTDLLLESAPLLAWMSSYIFEAAIRVVCLEQETQEALTERETQCLFWASEGKTSAEIACILGIAERTVNFHLNQVTRKMGTMNRYQAIAKGVNRGIVRPNLEQVVITNYSVHARLQ</sequence>
<dbReference type="OrthoDB" id="9774661at2"/>
<dbReference type="Proteomes" id="UP000058114">
    <property type="component" value="Chromosome"/>
</dbReference>
<dbReference type="KEGG" id="asr:WL1483_2405"/>
<evidence type="ECO:0000256" key="1">
    <source>
        <dbReference type="ARBA" id="ARBA00023015"/>
    </source>
</evidence>
<keyword evidence="3" id="KW-0804">Transcription</keyword>
<dbReference type="PANTHER" id="PTHR44688">
    <property type="entry name" value="DNA-BINDING TRANSCRIPTIONAL ACTIVATOR DEVR_DOSR"/>
    <property type="match status" value="1"/>
</dbReference>
<dbReference type="PROSITE" id="PS50043">
    <property type="entry name" value="HTH_LUXR_2"/>
    <property type="match status" value="1"/>
</dbReference>
<dbReference type="GO" id="GO:0003677">
    <property type="term" value="F:DNA binding"/>
    <property type="evidence" value="ECO:0007669"/>
    <property type="project" value="UniProtKB-KW"/>
</dbReference>
<evidence type="ECO:0000313" key="8">
    <source>
        <dbReference type="Proteomes" id="UP000774958"/>
    </source>
</evidence>
<dbReference type="InterPro" id="IPR000792">
    <property type="entry name" value="Tscrpt_reg_LuxR_C"/>
</dbReference>
<dbReference type="Gene3D" id="1.10.10.10">
    <property type="entry name" value="Winged helix-like DNA-binding domain superfamily/Winged helix DNA-binding domain"/>
    <property type="match status" value="1"/>
</dbReference>
<organism evidence="5 7">
    <name type="scientific">Aeromonas schubertii</name>
    <dbReference type="NCBI Taxonomy" id="652"/>
    <lineage>
        <taxon>Bacteria</taxon>
        <taxon>Pseudomonadati</taxon>
        <taxon>Pseudomonadota</taxon>
        <taxon>Gammaproteobacteria</taxon>
        <taxon>Aeromonadales</taxon>
        <taxon>Aeromonadaceae</taxon>
        <taxon>Aeromonas</taxon>
    </lineage>
</organism>
<evidence type="ECO:0000313" key="6">
    <source>
        <dbReference type="EMBL" id="MBZ6064637.1"/>
    </source>
</evidence>
<evidence type="ECO:0000256" key="2">
    <source>
        <dbReference type="ARBA" id="ARBA00023125"/>
    </source>
</evidence>
<dbReference type="EMBL" id="CP013067">
    <property type="protein sequence ID" value="ALP41824.1"/>
    <property type="molecule type" value="Genomic_DNA"/>
</dbReference>
<proteinExistence type="predicted"/>
<accession>A0A0S2SJE5</accession>
<reference evidence="7" key="1">
    <citation type="submission" date="2015-10" db="EMBL/GenBank/DDBJ databases">
        <title>Complete Genome Sequence of Aeromonas schubertii strain WL1483.</title>
        <authorList>
            <person name="Liu L."/>
        </authorList>
    </citation>
    <scope>NUCLEOTIDE SEQUENCE [LARGE SCALE GENOMIC DNA]</scope>
    <source>
        <strain evidence="7">WL1483</strain>
    </source>
</reference>
<evidence type="ECO:0000313" key="5">
    <source>
        <dbReference type="EMBL" id="ALP41824.1"/>
    </source>
</evidence>
<keyword evidence="1" id="KW-0805">Transcription regulation</keyword>
<reference evidence="6 8" key="3">
    <citation type="submission" date="2021-09" db="EMBL/GenBank/DDBJ databases">
        <title>Aeromonas schubertii isolated from Asian sea bass.</title>
        <authorList>
            <person name="Pinpimai K."/>
        </authorList>
    </citation>
    <scope>NUCLEOTIDE SEQUENCE [LARGE SCALE GENOMIC DNA]</scope>
    <source>
        <strain evidence="6 8">CHULA2021a</strain>
    </source>
</reference>
<dbReference type="SUPFAM" id="SSF75516">
    <property type="entry name" value="Pheromone-binding domain of LuxR-like quorum-sensing transcription factors"/>
    <property type="match status" value="1"/>
</dbReference>
<dbReference type="Proteomes" id="UP000774958">
    <property type="component" value="Unassembled WGS sequence"/>
</dbReference>
<dbReference type="PATRIC" id="fig|652.5.peg.415"/>
<dbReference type="InterPro" id="IPR036388">
    <property type="entry name" value="WH-like_DNA-bd_sf"/>
</dbReference>
<dbReference type="Gene3D" id="3.30.450.80">
    <property type="entry name" value="Transcription factor LuxR-like, autoinducer-binding domain"/>
    <property type="match status" value="1"/>
</dbReference>
<dbReference type="PANTHER" id="PTHR44688:SF16">
    <property type="entry name" value="DNA-BINDING TRANSCRIPTIONAL ACTIVATOR DEVR_DOSR"/>
    <property type="match status" value="1"/>
</dbReference>
<dbReference type="Pfam" id="PF00196">
    <property type="entry name" value="GerE"/>
    <property type="match status" value="1"/>
</dbReference>
<gene>
    <name evidence="5" type="primary">ahyR</name>
    <name evidence="6" type="ORF">LA374_00195</name>
    <name evidence="5" type="ORF">WL1483_2405</name>
</gene>
<keyword evidence="2" id="KW-0238">DNA-binding</keyword>
<evidence type="ECO:0000259" key="4">
    <source>
        <dbReference type="PROSITE" id="PS50043"/>
    </source>
</evidence>
<dbReference type="RefSeq" id="WP_050667832.1">
    <property type="nucleotide sequence ID" value="NZ_CDDB01000097.1"/>
</dbReference>
<name>A0A0S2SJE5_9GAMM</name>